<proteinExistence type="predicted"/>
<dbReference type="InterPro" id="IPR012337">
    <property type="entry name" value="RNaseH-like_sf"/>
</dbReference>
<dbReference type="GO" id="GO:0004523">
    <property type="term" value="F:RNA-DNA hybrid ribonuclease activity"/>
    <property type="evidence" value="ECO:0007669"/>
    <property type="project" value="InterPro"/>
</dbReference>
<evidence type="ECO:0000313" key="2">
    <source>
        <dbReference type="EMBL" id="TVT96895.1"/>
    </source>
</evidence>
<dbReference type="InterPro" id="IPR002156">
    <property type="entry name" value="RNaseH_domain"/>
</dbReference>
<evidence type="ECO:0000259" key="1">
    <source>
        <dbReference type="Pfam" id="PF13456"/>
    </source>
</evidence>
<sequence length="396" mass="43579">MQDAEKRKWARALLGRGHVLVQGFFTGEEERERKLRSSAGSGTRQFGSRRRRLRYDALGLKGRPGSTTERAAKRGGGVNMEELGRGGQGFGCAGARDTETIWEKNGDARCENATIVGLVGCTSMSVLCDGHSANNHRCPLQPLPINMTGIKLPNLCPRTWTLDILDDNICREKDRGIILCGMWSLWCSRNDRRHGKTPIEQRLAIDWAVDSCFHLMADRNPSTGFTERPTTEVWKRPPPGVLKINTDGAFSVDDGSGATGAVIRKSDGSFVAAKARASTWVASALMAETEACRDGVRLLPAGTQDRVVLETDTQQLVALWNSRHQQRSEIATLLEDIQELVAPLTSFSMQFVRRSANVAAHLCAKQVSANSPSLIWIDYPPSFLQRCLQSDCNLAV</sequence>
<reference evidence="2 3" key="1">
    <citation type="journal article" date="2019" name="Sci. Rep.">
        <title>A high-quality genome of Eragrostis curvula grass provides insights into Poaceae evolution and supports new strategies to enhance forage quality.</title>
        <authorList>
            <person name="Carballo J."/>
            <person name="Santos B.A.C.M."/>
            <person name="Zappacosta D."/>
            <person name="Garbus I."/>
            <person name="Selva J.P."/>
            <person name="Gallo C.A."/>
            <person name="Diaz A."/>
            <person name="Albertini E."/>
            <person name="Caccamo M."/>
            <person name="Echenique V."/>
        </authorList>
    </citation>
    <scope>NUCLEOTIDE SEQUENCE [LARGE SCALE GENOMIC DNA]</scope>
    <source>
        <strain evidence="3">cv. Victoria</strain>
        <tissue evidence="2">Leaf</tissue>
    </source>
</reference>
<dbReference type="InterPro" id="IPR052929">
    <property type="entry name" value="RNase_H-like_EbsB-rel"/>
</dbReference>
<dbReference type="AlphaFoldDB" id="A0A5J9SF37"/>
<organism evidence="2 3">
    <name type="scientific">Eragrostis curvula</name>
    <name type="common">weeping love grass</name>
    <dbReference type="NCBI Taxonomy" id="38414"/>
    <lineage>
        <taxon>Eukaryota</taxon>
        <taxon>Viridiplantae</taxon>
        <taxon>Streptophyta</taxon>
        <taxon>Embryophyta</taxon>
        <taxon>Tracheophyta</taxon>
        <taxon>Spermatophyta</taxon>
        <taxon>Magnoliopsida</taxon>
        <taxon>Liliopsida</taxon>
        <taxon>Poales</taxon>
        <taxon>Poaceae</taxon>
        <taxon>PACMAD clade</taxon>
        <taxon>Chloridoideae</taxon>
        <taxon>Eragrostideae</taxon>
        <taxon>Eragrostidinae</taxon>
        <taxon>Eragrostis</taxon>
    </lineage>
</organism>
<feature type="domain" description="RNase H type-1" evidence="1">
    <location>
        <begin position="245"/>
        <end position="366"/>
    </location>
</feature>
<dbReference type="InterPro" id="IPR044730">
    <property type="entry name" value="RNase_H-like_dom_plant"/>
</dbReference>
<dbReference type="EMBL" id="RWGY01001114">
    <property type="protein sequence ID" value="TVT96895.1"/>
    <property type="molecule type" value="Genomic_DNA"/>
</dbReference>
<evidence type="ECO:0000313" key="3">
    <source>
        <dbReference type="Proteomes" id="UP000324897"/>
    </source>
</evidence>
<dbReference type="Gramene" id="TVT96895">
    <property type="protein sequence ID" value="TVT96895"/>
    <property type="gene ID" value="EJB05_57860"/>
</dbReference>
<gene>
    <name evidence="2" type="ORF">EJB05_57860</name>
</gene>
<dbReference type="Pfam" id="PF13456">
    <property type="entry name" value="RVT_3"/>
    <property type="match status" value="1"/>
</dbReference>
<dbReference type="PANTHER" id="PTHR47074:SF11">
    <property type="entry name" value="REVERSE TRANSCRIPTASE-LIKE PROTEIN"/>
    <property type="match status" value="1"/>
</dbReference>
<dbReference type="Proteomes" id="UP000324897">
    <property type="component" value="Unassembled WGS sequence"/>
</dbReference>
<protein>
    <recommendedName>
        <fullName evidence="1">RNase H type-1 domain-containing protein</fullName>
    </recommendedName>
</protein>
<dbReference type="CDD" id="cd06222">
    <property type="entry name" value="RNase_H_like"/>
    <property type="match status" value="1"/>
</dbReference>
<dbReference type="Gene3D" id="3.30.420.10">
    <property type="entry name" value="Ribonuclease H-like superfamily/Ribonuclease H"/>
    <property type="match status" value="1"/>
</dbReference>
<dbReference type="OrthoDB" id="694800at2759"/>
<dbReference type="PANTHER" id="PTHR47074">
    <property type="entry name" value="BNAC02G40300D PROTEIN"/>
    <property type="match status" value="1"/>
</dbReference>
<keyword evidence="3" id="KW-1185">Reference proteome</keyword>
<comment type="caution">
    <text evidence="2">The sequence shown here is derived from an EMBL/GenBank/DDBJ whole genome shotgun (WGS) entry which is preliminary data.</text>
</comment>
<dbReference type="InterPro" id="IPR036397">
    <property type="entry name" value="RNaseH_sf"/>
</dbReference>
<dbReference type="GO" id="GO:0003676">
    <property type="term" value="F:nucleic acid binding"/>
    <property type="evidence" value="ECO:0007669"/>
    <property type="project" value="InterPro"/>
</dbReference>
<name>A0A5J9SF37_9POAL</name>
<feature type="non-terminal residue" evidence="2">
    <location>
        <position position="1"/>
    </location>
</feature>
<accession>A0A5J9SF37</accession>
<dbReference type="SUPFAM" id="SSF53098">
    <property type="entry name" value="Ribonuclease H-like"/>
    <property type="match status" value="1"/>
</dbReference>